<dbReference type="GO" id="GO:0030838">
    <property type="term" value="P:positive regulation of actin filament polymerization"/>
    <property type="evidence" value="ECO:0007669"/>
    <property type="project" value="TreeGrafter"/>
</dbReference>
<dbReference type="GO" id="GO:0008360">
    <property type="term" value="P:regulation of cell shape"/>
    <property type="evidence" value="ECO:0007669"/>
    <property type="project" value="TreeGrafter"/>
</dbReference>
<dbReference type="GO" id="GO:0005856">
    <property type="term" value="C:cytoskeleton"/>
    <property type="evidence" value="ECO:0007669"/>
    <property type="project" value="TreeGrafter"/>
</dbReference>
<dbReference type="Proteomes" id="UP000327468">
    <property type="component" value="Chromosome 27"/>
</dbReference>
<comment type="caution">
    <text evidence="3">The sequence shown here is derived from an EMBL/GenBank/DDBJ whole genome shotgun (WGS) entry which is preliminary data.</text>
</comment>
<sequence>MGVLQFGFNAHSARAAQHRLRCSGCYFPHTAREEEISESRSQALQGGRHAGARAPGCWRLICSQDRSENPDRARARQNGVTEGMEFDLISISCASGSSSRLVFLSLCTVLRELSLCCSGGHSVATMSSKAPIYLKRRSRKGKKEKLRDLLSSDMISPPLGDFRHTIHIGSGAGGDNLFGDLLLPPGQVPPVTRASRPARGNPVELRCH</sequence>
<evidence type="ECO:0000259" key="2">
    <source>
        <dbReference type="PROSITE" id="PS50108"/>
    </source>
</evidence>
<evidence type="ECO:0000313" key="4">
    <source>
        <dbReference type="Proteomes" id="UP000327468"/>
    </source>
</evidence>
<feature type="domain" description="CRIB" evidence="2">
    <location>
        <begin position="155"/>
        <end position="169"/>
    </location>
</feature>
<dbReference type="GO" id="GO:0005737">
    <property type="term" value="C:cytoplasm"/>
    <property type="evidence" value="ECO:0007669"/>
    <property type="project" value="TreeGrafter"/>
</dbReference>
<dbReference type="GO" id="GO:0031267">
    <property type="term" value="F:small GTPase binding"/>
    <property type="evidence" value="ECO:0007669"/>
    <property type="project" value="TreeGrafter"/>
</dbReference>
<dbReference type="EMBL" id="VFJC01000028">
    <property type="protein sequence ID" value="KAB5522701.1"/>
    <property type="molecule type" value="Genomic_DNA"/>
</dbReference>
<dbReference type="InterPro" id="IPR000095">
    <property type="entry name" value="CRIB_dom"/>
</dbReference>
<accession>A0A5N5JTM1</accession>
<dbReference type="GO" id="GO:0007266">
    <property type="term" value="P:Rho protein signal transduction"/>
    <property type="evidence" value="ECO:0007669"/>
    <property type="project" value="TreeGrafter"/>
</dbReference>
<dbReference type="PANTHER" id="PTHR15344">
    <property type="entry name" value="CDC42 EFFECTOR PROTEIN BORG"/>
    <property type="match status" value="1"/>
</dbReference>
<evidence type="ECO:0000313" key="3">
    <source>
        <dbReference type="EMBL" id="KAB5522701.1"/>
    </source>
</evidence>
<dbReference type="GO" id="GO:0031274">
    <property type="term" value="P:positive regulation of pseudopodium assembly"/>
    <property type="evidence" value="ECO:0007669"/>
    <property type="project" value="TreeGrafter"/>
</dbReference>
<dbReference type="GO" id="GO:0005886">
    <property type="term" value="C:plasma membrane"/>
    <property type="evidence" value="ECO:0007669"/>
    <property type="project" value="TreeGrafter"/>
</dbReference>
<dbReference type="AlphaFoldDB" id="A0A5N5JTM1"/>
<evidence type="ECO:0000256" key="1">
    <source>
        <dbReference type="SAM" id="MobiDB-lite"/>
    </source>
</evidence>
<dbReference type="InterPro" id="IPR051296">
    <property type="entry name" value="Cdc42_Effector_BORG/CEP"/>
</dbReference>
<name>A0A5N5JTM1_PANHP</name>
<feature type="region of interest" description="Disordered" evidence="1">
    <location>
        <begin position="189"/>
        <end position="208"/>
    </location>
</feature>
<keyword evidence="4" id="KW-1185">Reference proteome</keyword>
<gene>
    <name evidence="3" type="ORF">PHYPO_G00162520</name>
</gene>
<reference evidence="3 4" key="1">
    <citation type="submission" date="2019-06" db="EMBL/GenBank/DDBJ databases">
        <title>A chromosome-scale genome assembly of the striped catfish, Pangasianodon hypophthalmus.</title>
        <authorList>
            <person name="Wen M."/>
            <person name="Zahm M."/>
            <person name="Roques C."/>
            <person name="Cabau C."/>
            <person name="Klopp C."/>
            <person name="Donnadieu C."/>
            <person name="Jouanno E."/>
            <person name="Avarre J.-C."/>
            <person name="Campet M."/>
            <person name="Ha T.T.T."/>
            <person name="Dugue R."/>
            <person name="Lampietro C."/>
            <person name="Louis A."/>
            <person name="Herpin A."/>
            <person name="Echchiki A."/>
            <person name="Berthelot C."/>
            <person name="Parey E."/>
            <person name="Roest-Crollius H."/>
            <person name="Braasch I."/>
            <person name="Postlethwait J."/>
            <person name="Bobe J."/>
            <person name="Montfort J."/>
            <person name="Bouchez O."/>
            <person name="Begum T."/>
            <person name="Schartl M."/>
            <person name="Guiguen Y."/>
        </authorList>
    </citation>
    <scope>NUCLEOTIDE SEQUENCE [LARGE SCALE GENOMIC DNA]</scope>
    <source>
        <strain evidence="3 4">Indonesia</strain>
        <tissue evidence="3">Blood</tissue>
    </source>
</reference>
<dbReference type="PANTHER" id="PTHR15344:SF4">
    <property type="entry name" value="CDC42 EFFECTOR PROTEIN 2"/>
    <property type="match status" value="1"/>
</dbReference>
<proteinExistence type="predicted"/>
<organism evidence="3 4">
    <name type="scientific">Pangasianodon hypophthalmus</name>
    <name type="common">Striped catfish</name>
    <name type="synonym">Helicophagus hypophthalmus</name>
    <dbReference type="NCBI Taxonomy" id="310915"/>
    <lineage>
        <taxon>Eukaryota</taxon>
        <taxon>Metazoa</taxon>
        <taxon>Chordata</taxon>
        <taxon>Craniata</taxon>
        <taxon>Vertebrata</taxon>
        <taxon>Euteleostomi</taxon>
        <taxon>Actinopterygii</taxon>
        <taxon>Neopterygii</taxon>
        <taxon>Teleostei</taxon>
        <taxon>Ostariophysi</taxon>
        <taxon>Siluriformes</taxon>
        <taxon>Pangasiidae</taxon>
        <taxon>Pangasianodon</taxon>
    </lineage>
</organism>
<protein>
    <recommendedName>
        <fullName evidence="2">CRIB domain-containing protein</fullName>
    </recommendedName>
</protein>
<dbReference type="Pfam" id="PF00786">
    <property type="entry name" value="PBD"/>
    <property type="match status" value="1"/>
</dbReference>
<dbReference type="PROSITE" id="PS50108">
    <property type="entry name" value="CRIB"/>
    <property type="match status" value="1"/>
</dbReference>